<name>A0AAD5Q6Q1_PYTIN</name>
<evidence type="ECO:0000313" key="2">
    <source>
        <dbReference type="Proteomes" id="UP001209570"/>
    </source>
</evidence>
<comment type="caution">
    <text evidence="1">The sequence shown here is derived from an EMBL/GenBank/DDBJ whole genome shotgun (WGS) entry which is preliminary data.</text>
</comment>
<gene>
    <name evidence="1" type="ORF">P43SY_003662</name>
</gene>
<proteinExistence type="predicted"/>
<dbReference type="AlphaFoldDB" id="A0AAD5Q6Q1"/>
<sequence>MEKILADNGLAEYSKLLLEQGFDDPAQLGQIEQYFEDLKIKLGHRAKFKQLAIQFDPKFDYANNKEDNPNGKEHCKGEIVFICTKRALLEAGYDMHDFKVIVHKIS</sequence>
<organism evidence="1 2">
    <name type="scientific">Pythium insidiosum</name>
    <name type="common">Pythiosis disease agent</name>
    <dbReference type="NCBI Taxonomy" id="114742"/>
    <lineage>
        <taxon>Eukaryota</taxon>
        <taxon>Sar</taxon>
        <taxon>Stramenopiles</taxon>
        <taxon>Oomycota</taxon>
        <taxon>Peronosporomycetes</taxon>
        <taxon>Pythiales</taxon>
        <taxon>Pythiaceae</taxon>
        <taxon>Pythium</taxon>
    </lineage>
</organism>
<accession>A0AAD5Q6Q1</accession>
<dbReference type="EMBL" id="JAKCXM010000273">
    <property type="protein sequence ID" value="KAJ0396959.1"/>
    <property type="molecule type" value="Genomic_DNA"/>
</dbReference>
<reference evidence="1" key="1">
    <citation type="submission" date="2021-12" db="EMBL/GenBank/DDBJ databases">
        <title>Prjna785345.</title>
        <authorList>
            <person name="Rujirawat T."/>
            <person name="Krajaejun T."/>
        </authorList>
    </citation>
    <scope>NUCLEOTIDE SEQUENCE</scope>
    <source>
        <strain evidence="1">Pi057C3</strain>
    </source>
</reference>
<evidence type="ECO:0000313" key="1">
    <source>
        <dbReference type="EMBL" id="KAJ0396959.1"/>
    </source>
</evidence>
<dbReference type="Proteomes" id="UP001209570">
    <property type="component" value="Unassembled WGS sequence"/>
</dbReference>
<protein>
    <submittedName>
        <fullName evidence="1">Uncharacterized protein</fullName>
    </submittedName>
</protein>
<dbReference type="Gene3D" id="1.10.150.50">
    <property type="entry name" value="Transcription Factor, Ets-1"/>
    <property type="match status" value="1"/>
</dbReference>
<keyword evidence="2" id="KW-1185">Reference proteome</keyword>
<dbReference type="InterPro" id="IPR013761">
    <property type="entry name" value="SAM/pointed_sf"/>
</dbReference>